<dbReference type="Pfam" id="PF00891">
    <property type="entry name" value="Methyltransf_2"/>
    <property type="match status" value="1"/>
</dbReference>
<reference evidence="7" key="2">
    <citation type="submission" date="2023-05" db="EMBL/GenBank/DDBJ databases">
        <authorList>
            <consortium name="Lawrence Berkeley National Laboratory"/>
            <person name="Steindorff A."/>
            <person name="Hensen N."/>
            <person name="Bonometti L."/>
            <person name="Westerberg I."/>
            <person name="Brannstrom I.O."/>
            <person name="Guillou S."/>
            <person name="Cros-Aarteil S."/>
            <person name="Calhoun S."/>
            <person name="Haridas S."/>
            <person name="Kuo A."/>
            <person name="Mondo S."/>
            <person name="Pangilinan J."/>
            <person name="Riley R."/>
            <person name="Labutti K."/>
            <person name="Andreopoulos B."/>
            <person name="Lipzen A."/>
            <person name="Chen C."/>
            <person name="Yanf M."/>
            <person name="Daum C."/>
            <person name="Ng V."/>
            <person name="Clum A."/>
            <person name="Ohm R."/>
            <person name="Martin F."/>
            <person name="Silar P."/>
            <person name="Natvig D."/>
            <person name="Lalanne C."/>
            <person name="Gautier V."/>
            <person name="Ament-Velasquez S.L."/>
            <person name="Kruys A."/>
            <person name="Hutchinson M.I."/>
            <person name="Powell A.J."/>
            <person name="Barry K."/>
            <person name="Miller A.N."/>
            <person name="Grigoriev I.V."/>
            <person name="Debuchy R."/>
            <person name="Gladieux P."/>
            <person name="Thoren M.H."/>
            <person name="Johannesson H."/>
        </authorList>
    </citation>
    <scope>NUCLEOTIDE SEQUENCE</scope>
    <source>
        <strain evidence="7">CBS 508.74</strain>
    </source>
</reference>
<dbReference type="InterPro" id="IPR016461">
    <property type="entry name" value="COMT-like"/>
</dbReference>
<proteinExistence type="predicted"/>
<accession>A0AAN6T8J0</accession>
<dbReference type="RefSeq" id="XP_064665387.1">
    <property type="nucleotide sequence ID" value="XM_064816278.1"/>
</dbReference>
<dbReference type="PROSITE" id="PS51683">
    <property type="entry name" value="SAM_OMT_II"/>
    <property type="match status" value="1"/>
</dbReference>
<dbReference type="PANTHER" id="PTHR43712:SF1">
    <property type="entry name" value="HYPOTHETICAL O-METHYLTRANSFERASE (EUROFUNG)-RELATED"/>
    <property type="match status" value="1"/>
</dbReference>
<dbReference type="SUPFAM" id="SSF46785">
    <property type="entry name" value="Winged helix' DNA-binding domain"/>
    <property type="match status" value="1"/>
</dbReference>
<feature type="domain" description="O-methyltransferase C-terminal" evidence="5">
    <location>
        <begin position="229"/>
        <end position="371"/>
    </location>
</feature>
<keyword evidence="8" id="KW-1185">Reference proteome</keyword>
<evidence type="ECO:0000256" key="3">
    <source>
        <dbReference type="ARBA" id="ARBA00022691"/>
    </source>
</evidence>
<dbReference type="PIRSF" id="PIRSF005739">
    <property type="entry name" value="O-mtase"/>
    <property type="match status" value="1"/>
</dbReference>
<evidence type="ECO:0000256" key="2">
    <source>
        <dbReference type="ARBA" id="ARBA00022679"/>
    </source>
</evidence>
<keyword evidence="2" id="KW-0808">Transferase</keyword>
<sequence>MAGTSQALDLIAQLSSLTAQLASDGDQGARKQALSLSRQLTACLEVPENTAVDLAFSPFLPVAARIAVDLHLFEFIANADGPLTSAELASLSGGEELLIIRILRPMAAISFVKEVAERTWTATPVTKAMATEEIAAGHRMVGEMIVGAAMKAPKYLREAGHRCPTDPSDGFMQYAFQTKLRTFELFSSMPQVFKDFNAFMGNTMGARSYWVDWFPVQDGLLDGATNESALLVDVGAGKGHDLIAFHNKYPNRGRLVLQDLASVTKSIQDIDPAIELMVYDFFTEQPVKGARAYFFHHILHDWSDEICLRILAQVRAAMKPGYSKLLLHEMIIPEQGASHFHAMLDMTMMCFNAGMERTEREWRTLLEKAGLEVVKIWLPPQEDADGIVEAILRE</sequence>
<dbReference type="InterPro" id="IPR001077">
    <property type="entry name" value="COMT_C"/>
</dbReference>
<gene>
    <name evidence="7" type="ORF">N656DRAFT_784964</name>
</gene>
<dbReference type="GO" id="GO:0032259">
    <property type="term" value="P:methylation"/>
    <property type="evidence" value="ECO:0007669"/>
    <property type="project" value="UniProtKB-KW"/>
</dbReference>
<dbReference type="InterPro" id="IPR036388">
    <property type="entry name" value="WH-like_DNA-bd_sf"/>
</dbReference>
<dbReference type="Gene3D" id="1.10.10.10">
    <property type="entry name" value="Winged helix-like DNA-binding domain superfamily/Winged helix DNA-binding domain"/>
    <property type="match status" value="1"/>
</dbReference>
<evidence type="ECO:0000259" key="5">
    <source>
        <dbReference type="Pfam" id="PF00891"/>
    </source>
</evidence>
<dbReference type="PANTHER" id="PTHR43712">
    <property type="entry name" value="PUTATIVE (AFU_ORTHOLOGUE AFUA_4G14580)-RELATED"/>
    <property type="match status" value="1"/>
</dbReference>
<keyword evidence="3" id="KW-0949">S-adenosyl-L-methionine</keyword>
<evidence type="ECO:0000313" key="7">
    <source>
        <dbReference type="EMBL" id="KAK4107817.1"/>
    </source>
</evidence>
<evidence type="ECO:0000313" key="8">
    <source>
        <dbReference type="Proteomes" id="UP001302812"/>
    </source>
</evidence>
<protein>
    <submittedName>
        <fullName evidence="7">O-methyltransferase</fullName>
    </submittedName>
</protein>
<dbReference type="Proteomes" id="UP001302812">
    <property type="component" value="Unassembled WGS sequence"/>
</dbReference>
<feature type="active site" description="Proton acceptor" evidence="4">
    <location>
        <position position="300"/>
    </location>
</feature>
<evidence type="ECO:0000259" key="6">
    <source>
        <dbReference type="Pfam" id="PF08100"/>
    </source>
</evidence>
<dbReference type="InterPro" id="IPR029063">
    <property type="entry name" value="SAM-dependent_MTases_sf"/>
</dbReference>
<dbReference type="GO" id="GO:0046983">
    <property type="term" value="F:protein dimerization activity"/>
    <property type="evidence" value="ECO:0007669"/>
    <property type="project" value="InterPro"/>
</dbReference>
<dbReference type="Pfam" id="PF08100">
    <property type="entry name" value="Dimerisation"/>
    <property type="match status" value="1"/>
</dbReference>
<dbReference type="AlphaFoldDB" id="A0AAN6T8J0"/>
<dbReference type="Gene3D" id="3.40.50.150">
    <property type="entry name" value="Vaccinia Virus protein VP39"/>
    <property type="match status" value="1"/>
</dbReference>
<dbReference type="GeneID" id="89940403"/>
<evidence type="ECO:0000256" key="4">
    <source>
        <dbReference type="PIRSR" id="PIRSR005739-1"/>
    </source>
</evidence>
<name>A0AAN6T8J0_9PEZI</name>
<dbReference type="GO" id="GO:0008171">
    <property type="term" value="F:O-methyltransferase activity"/>
    <property type="evidence" value="ECO:0007669"/>
    <property type="project" value="InterPro"/>
</dbReference>
<organism evidence="7 8">
    <name type="scientific">Canariomyces notabilis</name>
    <dbReference type="NCBI Taxonomy" id="2074819"/>
    <lineage>
        <taxon>Eukaryota</taxon>
        <taxon>Fungi</taxon>
        <taxon>Dikarya</taxon>
        <taxon>Ascomycota</taxon>
        <taxon>Pezizomycotina</taxon>
        <taxon>Sordariomycetes</taxon>
        <taxon>Sordariomycetidae</taxon>
        <taxon>Sordariales</taxon>
        <taxon>Chaetomiaceae</taxon>
        <taxon>Canariomyces</taxon>
    </lineage>
</organism>
<keyword evidence="1" id="KW-0489">Methyltransferase</keyword>
<reference evidence="7" key="1">
    <citation type="journal article" date="2023" name="Mol. Phylogenet. Evol.">
        <title>Genome-scale phylogeny and comparative genomics of the fungal order Sordariales.</title>
        <authorList>
            <person name="Hensen N."/>
            <person name="Bonometti L."/>
            <person name="Westerberg I."/>
            <person name="Brannstrom I.O."/>
            <person name="Guillou S."/>
            <person name="Cros-Aarteil S."/>
            <person name="Calhoun S."/>
            <person name="Haridas S."/>
            <person name="Kuo A."/>
            <person name="Mondo S."/>
            <person name="Pangilinan J."/>
            <person name="Riley R."/>
            <person name="LaButti K."/>
            <person name="Andreopoulos B."/>
            <person name="Lipzen A."/>
            <person name="Chen C."/>
            <person name="Yan M."/>
            <person name="Daum C."/>
            <person name="Ng V."/>
            <person name="Clum A."/>
            <person name="Steindorff A."/>
            <person name="Ohm R.A."/>
            <person name="Martin F."/>
            <person name="Silar P."/>
            <person name="Natvig D.O."/>
            <person name="Lalanne C."/>
            <person name="Gautier V."/>
            <person name="Ament-Velasquez S.L."/>
            <person name="Kruys A."/>
            <person name="Hutchinson M.I."/>
            <person name="Powell A.J."/>
            <person name="Barry K."/>
            <person name="Miller A.N."/>
            <person name="Grigoriev I.V."/>
            <person name="Debuchy R."/>
            <person name="Gladieux P."/>
            <person name="Hiltunen Thoren M."/>
            <person name="Johannesson H."/>
        </authorList>
    </citation>
    <scope>NUCLEOTIDE SEQUENCE</scope>
    <source>
        <strain evidence="7">CBS 508.74</strain>
    </source>
</reference>
<comment type="caution">
    <text evidence="7">The sequence shown here is derived from an EMBL/GenBank/DDBJ whole genome shotgun (WGS) entry which is preliminary data.</text>
</comment>
<dbReference type="InterPro" id="IPR036390">
    <property type="entry name" value="WH_DNA-bd_sf"/>
</dbReference>
<evidence type="ECO:0000256" key="1">
    <source>
        <dbReference type="ARBA" id="ARBA00022603"/>
    </source>
</evidence>
<dbReference type="InterPro" id="IPR012967">
    <property type="entry name" value="COMT_dimerisation"/>
</dbReference>
<dbReference type="EMBL" id="MU853369">
    <property type="protein sequence ID" value="KAK4107817.1"/>
    <property type="molecule type" value="Genomic_DNA"/>
</dbReference>
<dbReference type="SUPFAM" id="SSF53335">
    <property type="entry name" value="S-adenosyl-L-methionine-dependent methyltransferases"/>
    <property type="match status" value="1"/>
</dbReference>
<feature type="domain" description="O-methyltransferase dimerisation" evidence="6">
    <location>
        <begin position="54"/>
        <end position="131"/>
    </location>
</feature>